<dbReference type="EMBL" id="ANKQ01000001">
    <property type="protein sequence ID" value="ELP56358.1"/>
    <property type="molecule type" value="Genomic_DNA"/>
</dbReference>
<protein>
    <submittedName>
        <fullName evidence="1">Uncharacterized protein</fullName>
    </submittedName>
</protein>
<name>L7ECE3_MICAE</name>
<accession>L7ECE3</accession>
<sequence length="51" mass="5815">MSYFQRLSFLSYHLGREDPQFHGQINAIAGFICLQSLKIKSPLTSQGDRDV</sequence>
<organism evidence="1 2">
    <name type="scientific">Microcystis aeruginosa TAIHU98</name>
    <dbReference type="NCBI Taxonomy" id="1134457"/>
    <lineage>
        <taxon>Bacteria</taxon>
        <taxon>Bacillati</taxon>
        <taxon>Cyanobacteriota</taxon>
        <taxon>Cyanophyceae</taxon>
        <taxon>Oscillatoriophycideae</taxon>
        <taxon>Chroococcales</taxon>
        <taxon>Microcystaceae</taxon>
        <taxon>Microcystis</taxon>
    </lineage>
</organism>
<evidence type="ECO:0000313" key="1">
    <source>
        <dbReference type="EMBL" id="ELP56358.1"/>
    </source>
</evidence>
<proteinExistence type="predicted"/>
<dbReference type="Proteomes" id="UP000010932">
    <property type="component" value="Unassembled WGS sequence"/>
</dbReference>
<reference evidence="1 2" key="1">
    <citation type="journal article" date="2013" name="Genome Announc.">
        <title>Whole-Genome Sequence of Microcystis aeruginosa TAIHU98, a Nontoxic Bloom-Forming Strain Isolated from Taihu Lake, China.</title>
        <authorList>
            <person name="Yang C."/>
            <person name="Zhang W."/>
            <person name="Ren M."/>
            <person name="Song L."/>
            <person name="Li T."/>
            <person name="Zhao J."/>
        </authorList>
    </citation>
    <scope>NUCLEOTIDE SEQUENCE [LARGE SCALE GENOMIC DNA]</scope>
    <source>
        <strain evidence="1 2">TAIHU98</strain>
    </source>
</reference>
<evidence type="ECO:0000313" key="2">
    <source>
        <dbReference type="Proteomes" id="UP000010932"/>
    </source>
</evidence>
<comment type="caution">
    <text evidence="1">The sequence shown here is derived from an EMBL/GenBank/DDBJ whole genome shotgun (WGS) entry which is preliminary data.</text>
</comment>
<dbReference type="AlphaFoldDB" id="L7ECE3"/>
<gene>
    <name evidence="1" type="ORF">O53_962</name>
</gene>